<organism evidence="10 11">
    <name type="scientific">Rhizobium gallicum bv. gallicum R602sp</name>
    <dbReference type="NCBI Taxonomy" id="1041138"/>
    <lineage>
        <taxon>Bacteria</taxon>
        <taxon>Pseudomonadati</taxon>
        <taxon>Pseudomonadota</taxon>
        <taxon>Alphaproteobacteria</taxon>
        <taxon>Hyphomicrobiales</taxon>
        <taxon>Rhizobiaceae</taxon>
        <taxon>Rhizobium/Agrobacterium group</taxon>
        <taxon>Rhizobium</taxon>
    </lineage>
</organism>
<dbReference type="EMBL" id="CP006877">
    <property type="protein sequence ID" value="AJD42573.1"/>
    <property type="molecule type" value="Genomic_DNA"/>
</dbReference>
<feature type="transmembrane region" description="Helical" evidence="9">
    <location>
        <begin position="365"/>
        <end position="389"/>
    </location>
</feature>
<proteinExistence type="inferred from homology"/>
<evidence type="ECO:0000256" key="9">
    <source>
        <dbReference type="RuleBase" id="RU364070"/>
    </source>
</evidence>
<dbReference type="Proteomes" id="UP000031368">
    <property type="component" value="Chromosome"/>
</dbReference>
<feature type="transmembrane region" description="Helical" evidence="9">
    <location>
        <begin position="395"/>
        <end position="416"/>
    </location>
</feature>
<evidence type="ECO:0000256" key="8">
    <source>
        <dbReference type="ARBA" id="ARBA00023136"/>
    </source>
</evidence>
<dbReference type="AlphaFoldDB" id="A0A0B4X7K2"/>
<keyword evidence="3 9" id="KW-0813">Transport</keyword>
<dbReference type="Pfam" id="PF00873">
    <property type="entry name" value="ACR_tran"/>
    <property type="match status" value="1"/>
</dbReference>
<evidence type="ECO:0000256" key="4">
    <source>
        <dbReference type="ARBA" id="ARBA00022475"/>
    </source>
</evidence>
<dbReference type="PRINTS" id="PR00702">
    <property type="entry name" value="ACRIFLAVINRP"/>
</dbReference>
<dbReference type="HOGENOM" id="CLU_002755_1_1_5"/>
<feature type="transmembrane region" description="Helical" evidence="9">
    <location>
        <begin position="869"/>
        <end position="886"/>
    </location>
</feature>
<evidence type="ECO:0000256" key="2">
    <source>
        <dbReference type="ARBA" id="ARBA00010942"/>
    </source>
</evidence>
<dbReference type="SUPFAM" id="SSF82866">
    <property type="entry name" value="Multidrug efflux transporter AcrB transmembrane domain"/>
    <property type="match status" value="2"/>
</dbReference>
<dbReference type="Gene3D" id="3.30.70.1320">
    <property type="entry name" value="Multidrug efflux transporter AcrB pore domain like"/>
    <property type="match status" value="1"/>
</dbReference>
<dbReference type="GO" id="GO:0009636">
    <property type="term" value="P:response to toxic substance"/>
    <property type="evidence" value="ECO:0007669"/>
    <property type="project" value="UniProtKB-ARBA"/>
</dbReference>
<evidence type="ECO:0000256" key="1">
    <source>
        <dbReference type="ARBA" id="ARBA00004429"/>
    </source>
</evidence>
<dbReference type="InterPro" id="IPR001036">
    <property type="entry name" value="Acrflvin-R"/>
</dbReference>
<dbReference type="KEGG" id="rga:RGR602_CH03263"/>
<reference evidence="10 11" key="1">
    <citation type="submission" date="2013-11" db="EMBL/GenBank/DDBJ databases">
        <title>Complete genome sequence of Rhizobium gallicum bv. gallicum R602.</title>
        <authorList>
            <person name="Bustos P."/>
            <person name="Santamaria R.I."/>
            <person name="Lozano L."/>
            <person name="Acosta J.L."/>
            <person name="Ormeno-Orrillo E."/>
            <person name="Rogel M.A."/>
            <person name="Romero D."/>
            <person name="Cevallos M.A."/>
            <person name="Martinez-Romero E."/>
            <person name="Gonzalez V."/>
        </authorList>
    </citation>
    <scope>NUCLEOTIDE SEQUENCE [LARGE SCALE GENOMIC DNA]</scope>
    <source>
        <strain evidence="10 11">R602</strain>
    </source>
</reference>
<feature type="transmembrane region" description="Helical" evidence="9">
    <location>
        <begin position="893"/>
        <end position="913"/>
    </location>
</feature>
<dbReference type="SUPFAM" id="SSF82714">
    <property type="entry name" value="Multidrug efflux transporter AcrB TolC docking domain, DN and DC subdomains"/>
    <property type="match status" value="2"/>
</dbReference>
<feature type="transmembrane region" description="Helical" evidence="9">
    <location>
        <begin position="437"/>
        <end position="457"/>
    </location>
</feature>
<dbReference type="Gene3D" id="3.30.70.1430">
    <property type="entry name" value="Multidrug efflux transporter AcrB pore domain"/>
    <property type="match status" value="2"/>
</dbReference>
<keyword evidence="8 9" id="KW-0472">Membrane</keyword>
<dbReference type="Gene3D" id="1.20.1640.10">
    <property type="entry name" value="Multidrug efflux transporter AcrB transmembrane domain"/>
    <property type="match status" value="2"/>
</dbReference>
<feature type="transmembrane region" description="Helical" evidence="9">
    <location>
        <begin position="919"/>
        <end position="942"/>
    </location>
</feature>
<keyword evidence="4" id="KW-1003">Cell membrane</keyword>
<comment type="similarity">
    <text evidence="2 9">Belongs to the resistance-nodulation-cell division (RND) (TC 2.A.6) family.</text>
</comment>
<feature type="transmembrane region" description="Helical" evidence="9">
    <location>
        <begin position="469"/>
        <end position="496"/>
    </location>
</feature>
<dbReference type="NCBIfam" id="TIGR00915">
    <property type="entry name" value="2A0602"/>
    <property type="match status" value="1"/>
</dbReference>
<dbReference type="RefSeq" id="WP_039845945.1">
    <property type="nucleotide sequence ID" value="NZ_CP006877.1"/>
</dbReference>
<evidence type="ECO:0000256" key="3">
    <source>
        <dbReference type="ARBA" id="ARBA00022448"/>
    </source>
</evidence>
<evidence type="ECO:0000313" key="10">
    <source>
        <dbReference type="EMBL" id="AJD42573.1"/>
    </source>
</evidence>
<dbReference type="GO" id="GO:0005886">
    <property type="term" value="C:plasma membrane"/>
    <property type="evidence" value="ECO:0007669"/>
    <property type="project" value="UniProtKB-SubCell"/>
</dbReference>
<comment type="subcellular location">
    <subcellularLocation>
        <location evidence="1 9">Cell inner membrane</location>
        <topology evidence="1 9">Multi-pass membrane protein</topology>
    </subcellularLocation>
</comment>
<name>A0A0B4X7K2_9HYPH</name>
<keyword evidence="11" id="KW-1185">Reference proteome</keyword>
<feature type="transmembrane region" description="Helical" evidence="9">
    <location>
        <begin position="996"/>
        <end position="1022"/>
    </location>
</feature>
<feature type="transmembrane region" description="Helical" evidence="9">
    <location>
        <begin position="534"/>
        <end position="551"/>
    </location>
</feature>
<evidence type="ECO:0000313" key="11">
    <source>
        <dbReference type="Proteomes" id="UP000031368"/>
    </source>
</evidence>
<feature type="transmembrane region" description="Helical" evidence="9">
    <location>
        <begin position="12"/>
        <end position="32"/>
    </location>
</feature>
<feature type="transmembrane region" description="Helical" evidence="9">
    <location>
        <begin position="339"/>
        <end position="358"/>
    </location>
</feature>
<dbReference type="PANTHER" id="PTHR32063">
    <property type="match status" value="1"/>
</dbReference>
<dbReference type="GO" id="GO:0042910">
    <property type="term" value="F:xenobiotic transmembrane transporter activity"/>
    <property type="evidence" value="ECO:0007669"/>
    <property type="project" value="TreeGrafter"/>
</dbReference>
<keyword evidence="5 9" id="KW-0997">Cell inner membrane</keyword>
<dbReference type="PANTHER" id="PTHR32063:SF13">
    <property type="entry name" value="MULTIDRUG EFFLUX PUMP SUBUNIT ACRB-RELATED"/>
    <property type="match status" value="1"/>
</dbReference>
<dbReference type="FunFam" id="3.30.2090.10:FF:000001">
    <property type="entry name" value="Efflux pump membrane transporter"/>
    <property type="match status" value="1"/>
</dbReference>
<evidence type="ECO:0000256" key="6">
    <source>
        <dbReference type="ARBA" id="ARBA00022692"/>
    </source>
</evidence>
<dbReference type="FunFam" id="3.30.70.1430:FF:000001">
    <property type="entry name" value="Efflux pump membrane transporter"/>
    <property type="match status" value="1"/>
</dbReference>
<dbReference type="FunFam" id="3.30.70.1430:FF:000002">
    <property type="entry name" value="Efflux pump membrane transporter"/>
    <property type="match status" value="1"/>
</dbReference>
<dbReference type="InterPro" id="IPR004764">
    <property type="entry name" value="MdtF-like"/>
</dbReference>
<protein>
    <recommendedName>
        <fullName evidence="9">Efflux pump membrane transporter</fullName>
    </recommendedName>
</protein>
<keyword evidence="7 9" id="KW-1133">Transmembrane helix</keyword>
<evidence type="ECO:0000256" key="7">
    <source>
        <dbReference type="ARBA" id="ARBA00022989"/>
    </source>
</evidence>
<dbReference type="InterPro" id="IPR027463">
    <property type="entry name" value="AcrB_DN_DC_subdom"/>
</dbReference>
<dbReference type="Gene3D" id="3.30.70.1440">
    <property type="entry name" value="Multidrug efflux transporter AcrB pore domain"/>
    <property type="match status" value="1"/>
</dbReference>
<gene>
    <name evidence="10" type="ORF">RGR602_CH03263</name>
</gene>
<dbReference type="Gene3D" id="3.30.2090.10">
    <property type="entry name" value="Multidrug efflux transporter AcrB TolC docking domain, DN and DC subdomains"/>
    <property type="match status" value="2"/>
</dbReference>
<evidence type="ECO:0000256" key="5">
    <source>
        <dbReference type="ARBA" id="ARBA00022519"/>
    </source>
</evidence>
<keyword evidence="6 9" id="KW-0812">Transmembrane</keyword>
<dbReference type="SUPFAM" id="SSF82693">
    <property type="entry name" value="Multidrug efflux transporter AcrB pore domain, PN1, PN2, PC1 and PC2 subdomains"/>
    <property type="match status" value="4"/>
</dbReference>
<dbReference type="GO" id="GO:0015562">
    <property type="term" value="F:efflux transmembrane transporter activity"/>
    <property type="evidence" value="ECO:0007669"/>
    <property type="project" value="InterPro"/>
</dbReference>
<accession>A0A0B4X7K2</accession>
<feature type="transmembrane region" description="Helical" evidence="9">
    <location>
        <begin position="963"/>
        <end position="984"/>
    </location>
</feature>
<sequence length="1034" mass="110688">MAKFFIRRPIFAWVIAISIMLAGLLGIFTLSISQYPDIAPTTVRINATYRGASAETVEKSVTTIIEDGMTGLDDLTYMTSTSSTGSASISLTFGTSVDPDIAQVQVQNKLQLVQSQLPDDVIDAGISVTRSTSSILLVGSLVSTDGKRNSVDLGNILSNQIEDQIQRLEGVGSINIFGSGYAMRVWLDPFKLQKYQLTPSDVTSAIEAQNTQVSVGSLGAQPLVEGQQLNVTITAQSQLTTVADFERIILKVEKDGSTVRLSDVSRIEIGQESYGGSSRYNGQPSSGFAVNLAIGANAIDTAERVRSALDTIGRGLPEGVDITYPYDTTPFVELSIEKVVHTLIEAIVLVFVVLLVFLQNLRATLIPTIAVPVVLLGTFGILAATGYSINTLTMFAMVLAIGLLVDDAIVVVENVERIMSEEKLSPLEATEKSMGEITGAIVGIALVLTAVFIPMAFFGGSTGIIYRQFSITIVSAMLLSALVAIVLTPALCASMLKPVSEHRKHRVGDWFNRNFTRSTNGYVRTIGYLLKRPIRVMLVFLLVGAGCAYLFTRLPSSFLPQEDQGVLLTIVTTPPGSTTQQTQAVVEKVEKYYRENEKDSVDSVFGALGFSFNGSGQNSAIVFTKLKDFSLRTDPNQHAQAIVTRALKTFFTFREAQVFALLPPAIQGLGVSSGFSMYLVDTGGHGTAALDTASKRLIQMANASGKVVALRNNNKEVEPQMRIVIDQEKIGAMGVDISAVNAMLSVIFTGRDVNDFTLNGEIKPVYVQGDAPFRMQPTDLDHWYARNSSGEMVPFSAFTTTEWVKGAPTLARFNAVSAIPLDGASAPGVSSGDAMNEMEALTAQLGGGYTVAWQGISYQERLSGSQAPMLYAISVLVVFLCLAALYESWSIPFSVIMAVPVGVLGALMAATLFGQANDVYFKVGLLTTIGLAAKNAILIVEFAKDRMETGMGVFGATLEAARLRLRPIIMTSLAFILGVVPLAVATGAGSAAQNAIGIGVLGGMLAATALGIFFVPSFFVVIRRVFSRRKKIVA</sequence>
<dbReference type="FunFam" id="1.20.1640.10:FF:000001">
    <property type="entry name" value="Efflux pump membrane transporter"/>
    <property type="match status" value="1"/>
</dbReference>
<dbReference type="NCBIfam" id="NF000282">
    <property type="entry name" value="RND_permease_1"/>
    <property type="match status" value="1"/>
</dbReference>